<dbReference type="InterPro" id="IPR045860">
    <property type="entry name" value="Snake_toxin-like_sf"/>
</dbReference>
<reference evidence="3" key="2">
    <citation type="submission" date="2025-09" db="UniProtKB">
        <authorList>
            <consortium name="Ensembl"/>
        </authorList>
    </citation>
    <scope>IDENTIFICATION</scope>
</reference>
<evidence type="ECO:0000259" key="2">
    <source>
        <dbReference type="Pfam" id="PF00021"/>
    </source>
</evidence>
<dbReference type="SUPFAM" id="SSF57302">
    <property type="entry name" value="Snake toxin-like"/>
    <property type="match status" value="1"/>
</dbReference>
<reference evidence="3" key="1">
    <citation type="submission" date="2025-08" db="UniProtKB">
        <authorList>
            <consortium name="Ensembl"/>
        </authorList>
    </citation>
    <scope>IDENTIFICATION</scope>
</reference>
<keyword evidence="4" id="KW-1185">Reference proteome</keyword>
<proteinExistence type="predicted"/>
<dbReference type="Pfam" id="PF00021">
    <property type="entry name" value="UPAR_LY6"/>
    <property type="match status" value="1"/>
</dbReference>
<dbReference type="AlphaFoldDB" id="A0A3Q3KRW6"/>
<feature type="signal peptide" evidence="1">
    <location>
        <begin position="1"/>
        <end position="18"/>
    </location>
</feature>
<sequence>MCVFNFFFSALALKCNRCVPRAGGSCHTTVETCQRNNDVCASVVITKPRYSYFKRCMKESDALILSSVPNTNVYTCTTDLCN</sequence>
<name>A0A3Q3KRW6_MONAL</name>
<keyword evidence="1" id="KW-0732">Signal</keyword>
<dbReference type="Proteomes" id="UP000261600">
    <property type="component" value="Unplaced"/>
</dbReference>
<evidence type="ECO:0000256" key="1">
    <source>
        <dbReference type="SAM" id="SignalP"/>
    </source>
</evidence>
<evidence type="ECO:0000313" key="3">
    <source>
        <dbReference type="Ensembl" id="ENSMALP00000032991.1"/>
    </source>
</evidence>
<dbReference type="Gene3D" id="2.10.60.10">
    <property type="entry name" value="CD59"/>
    <property type="match status" value="1"/>
</dbReference>
<feature type="chain" id="PRO_5018690919" description="UPAR/Ly6 domain-containing protein" evidence="1">
    <location>
        <begin position="19"/>
        <end position="82"/>
    </location>
</feature>
<accession>A0A3Q3KRW6</accession>
<feature type="domain" description="UPAR/Ly6" evidence="2">
    <location>
        <begin position="12"/>
        <end position="82"/>
    </location>
</feature>
<evidence type="ECO:0000313" key="4">
    <source>
        <dbReference type="Proteomes" id="UP000261600"/>
    </source>
</evidence>
<protein>
    <recommendedName>
        <fullName evidence="2">UPAR/Ly6 domain-containing protein</fullName>
    </recommendedName>
</protein>
<dbReference type="Ensembl" id="ENSMALT00000033553.1">
    <property type="protein sequence ID" value="ENSMALP00000032991.1"/>
    <property type="gene ID" value="ENSMALG00000022698.1"/>
</dbReference>
<organism evidence="3 4">
    <name type="scientific">Monopterus albus</name>
    <name type="common">Swamp eel</name>
    <dbReference type="NCBI Taxonomy" id="43700"/>
    <lineage>
        <taxon>Eukaryota</taxon>
        <taxon>Metazoa</taxon>
        <taxon>Chordata</taxon>
        <taxon>Craniata</taxon>
        <taxon>Vertebrata</taxon>
        <taxon>Euteleostomi</taxon>
        <taxon>Actinopterygii</taxon>
        <taxon>Neopterygii</taxon>
        <taxon>Teleostei</taxon>
        <taxon>Neoteleostei</taxon>
        <taxon>Acanthomorphata</taxon>
        <taxon>Anabantaria</taxon>
        <taxon>Synbranchiformes</taxon>
        <taxon>Synbranchidae</taxon>
        <taxon>Monopterus</taxon>
    </lineage>
</organism>
<dbReference type="InterPro" id="IPR016054">
    <property type="entry name" value="LY6_UPA_recep-like"/>
</dbReference>